<reference evidence="1" key="1">
    <citation type="submission" date="2021-12" db="EMBL/GenBank/DDBJ databases">
        <authorList>
            <person name="King R."/>
        </authorList>
    </citation>
    <scope>NUCLEOTIDE SEQUENCE</scope>
</reference>
<evidence type="ECO:0000313" key="1">
    <source>
        <dbReference type="EMBL" id="CAH0552824.1"/>
    </source>
</evidence>
<dbReference type="OrthoDB" id="6769877at2759"/>
<dbReference type="PANTHER" id="PTHR46114">
    <property type="entry name" value="APPLE DOMAIN-CONTAINING PROTEIN"/>
    <property type="match status" value="1"/>
</dbReference>
<name>A0A9P0FG92_BRAAE</name>
<proteinExistence type="predicted"/>
<gene>
    <name evidence="1" type="ORF">MELIAE_LOCUS4969</name>
</gene>
<organism evidence="1 2">
    <name type="scientific">Brassicogethes aeneus</name>
    <name type="common">Rape pollen beetle</name>
    <name type="synonym">Meligethes aeneus</name>
    <dbReference type="NCBI Taxonomy" id="1431903"/>
    <lineage>
        <taxon>Eukaryota</taxon>
        <taxon>Metazoa</taxon>
        <taxon>Ecdysozoa</taxon>
        <taxon>Arthropoda</taxon>
        <taxon>Hexapoda</taxon>
        <taxon>Insecta</taxon>
        <taxon>Pterygota</taxon>
        <taxon>Neoptera</taxon>
        <taxon>Endopterygota</taxon>
        <taxon>Coleoptera</taxon>
        <taxon>Polyphaga</taxon>
        <taxon>Cucujiformia</taxon>
        <taxon>Nitidulidae</taxon>
        <taxon>Meligethinae</taxon>
        <taxon>Brassicogethes</taxon>
    </lineage>
</organism>
<dbReference type="EMBL" id="OV121134">
    <property type="protein sequence ID" value="CAH0552824.1"/>
    <property type="molecule type" value="Genomic_DNA"/>
</dbReference>
<keyword evidence="2" id="KW-1185">Reference proteome</keyword>
<sequence>MLTVFLEFLEIHVWNQQDEPLARSKWIYPSSTSAVRPIRSSKGPLLSLPSTSIESSDELNDPSCVSDDDFISKNYFQPRPLNQNELSDVIRDLGLSKTSFKLLASWLKERHLITKETKVSYYRTREKNFVPFFAEEDDFVYCTDLSGLMTAMGLQRYDSNEWRLFIDSSKRSLKCVLLNNGNKLGSLPIAHSTKLKEEYPTIAIVLKKIKYNEHKWIICVDLKMVNFLLGQQSGYTKYPCFICLWDSRVKS</sequence>
<protein>
    <submittedName>
        <fullName evidence="1">Uncharacterized protein</fullName>
    </submittedName>
</protein>
<dbReference type="Proteomes" id="UP001154078">
    <property type="component" value="Chromosome 3"/>
</dbReference>
<dbReference type="PANTHER" id="PTHR46114:SF1">
    <property type="entry name" value="ZAD DOMAIN-CONTAINING PROTEIN"/>
    <property type="match status" value="1"/>
</dbReference>
<evidence type="ECO:0000313" key="2">
    <source>
        <dbReference type="Proteomes" id="UP001154078"/>
    </source>
</evidence>
<dbReference type="AlphaFoldDB" id="A0A9P0FG92"/>
<accession>A0A9P0FG92</accession>